<evidence type="ECO:0000259" key="6">
    <source>
        <dbReference type="PROSITE" id="PS51935"/>
    </source>
</evidence>
<keyword evidence="5" id="KW-0732">Signal</keyword>
<feature type="signal peptide" evidence="5">
    <location>
        <begin position="1"/>
        <end position="20"/>
    </location>
</feature>
<proteinExistence type="inferred from homology"/>
<dbReference type="InterPro" id="IPR051922">
    <property type="entry name" value="Bact_Sporulation_Assoc"/>
</dbReference>
<dbReference type="KEGG" id="panc:E2636_11705"/>
<dbReference type="GO" id="GO:0006508">
    <property type="term" value="P:proteolysis"/>
    <property type="evidence" value="ECO:0007669"/>
    <property type="project" value="UniProtKB-KW"/>
</dbReference>
<dbReference type="Gene3D" id="3.40.50.12090">
    <property type="match status" value="2"/>
</dbReference>
<sequence>MKIRKILGSIVLAATFTFVAANSEVQANGETIRDFTRISGESRYHTAIEVSKKGWANGSSQTVIIASGENFPDALAGAPLAKKLNAPILLVKKSSVAADVITEMKRLGAKKTIILGGTGTISAAVESKLNSVTPNVERIAGQSRFETAEKIAKQVGGSTAVVVNGSSFPDSLAIAAYAAQKGMPILLTTASDIRFEQKYSNYIVVGGSLAINDTVFKKLKQTSAIRIAGKSRYDTVKAVVDKFYPATDTTPLVASGVSYADALTGSVYAAKQGVPVLLVGKDKLPVPTEKVIEEKKMKSLKVVGGKEAVSTYALGATKPVVAPVSKPTPPPAPKQSSGEKLVEKAKQYLGTKYVFGGTTPSGFDCSGYIYYVHNAAGIKLARTNTSGYYSMTNKVSSPQPGDLVFFSNTYKAGISHMGIYIGNGSFIHAGGDRVQINKVTDYYWKDKFTSYNRFK</sequence>
<evidence type="ECO:0000256" key="5">
    <source>
        <dbReference type="SAM" id="SignalP"/>
    </source>
</evidence>
<dbReference type="SUPFAM" id="SSF54001">
    <property type="entry name" value="Cysteine proteinases"/>
    <property type="match status" value="1"/>
</dbReference>
<dbReference type="Gene3D" id="3.90.1720.10">
    <property type="entry name" value="endopeptidase domain like (from Nostoc punctiforme)"/>
    <property type="match status" value="1"/>
</dbReference>
<dbReference type="PANTHER" id="PTHR30032">
    <property type="entry name" value="N-ACETYLMURAMOYL-L-ALANINE AMIDASE-RELATED"/>
    <property type="match status" value="1"/>
</dbReference>
<dbReference type="InterPro" id="IPR007253">
    <property type="entry name" value="Cell_wall-bd_2"/>
</dbReference>
<dbReference type="Pfam" id="PF00877">
    <property type="entry name" value="NLPC_P60"/>
    <property type="match status" value="1"/>
</dbReference>
<organism evidence="7 8">
    <name type="scientific">Paenisporosarcina antarctica</name>
    <dbReference type="NCBI Taxonomy" id="417367"/>
    <lineage>
        <taxon>Bacteria</taxon>
        <taxon>Bacillati</taxon>
        <taxon>Bacillota</taxon>
        <taxon>Bacilli</taxon>
        <taxon>Bacillales</taxon>
        <taxon>Caryophanaceae</taxon>
        <taxon>Paenisporosarcina</taxon>
    </lineage>
</organism>
<dbReference type="RefSeq" id="WP_134210347.1">
    <property type="nucleotide sequence ID" value="NZ_CP038015.1"/>
</dbReference>
<dbReference type="PROSITE" id="PS51935">
    <property type="entry name" value="NLPC_P60"/>
    <property type="match status" value="1"/>
</dbReference>
<comment type="similarity">
    <text evidence="1">Belongs to the peptidase C40 family.</text>
</comment>
<reference evidence="7 8" key="1">
    <citation type="submission" date="2019-03" db="EMBL/GenBank/DDBJ databases">
        <title>Complete genome sequence of Paenisporosarcina antarctica CGMCC 1.6503T.</title>
        <authorList>
            <person name="Rong J.-C."/>
            <person name="Chi N.-Y."/>
            <person name="Zhang Q.-F."/>
        </authorList>
    </citation>
    <scope>NUCLEOTIDE SEQUENCE [LARGE SCALE GENOMIC DNA]</scope>
    <source>
        <strain evidence="7 8">CGMCC 1.6503</strain>
    </source>
</reference>
<evidence type="ECO:0000313" key="8">
    <source>
        <dbReference type="Proteomes" id="UP000294292"/>
    </source>
</evidence>
<evidence type="ECO:0000256" key="2">
    <source>
        <dbReference type="ARBA" id="ARBA00022670"/>
    </source>
</evidence>
<evidence type="ECO:0000256" key="3">
    <source>
        <dbReference type="ARBA" id="ARBA00022801"/>
    </source>
</evidence>
<evidence type="ECO:0000313" key="7">
    <source>
        <dbReference type="EMBL" id="QBP41771.1"/>
    </source>
</evidence>
<dbReference type="InterPro" id="IPR038765">
    <property type="entry name" value="Papain-like_cys_pep_sf"/>
</dbReference>
<dbReference type="GO" id="GO:0008234">
    <property type="term" value="F:cysteine-type peptidase activity"/>
    <property type="evidence" value="ECO:0007669"/>
    <property type="project" value="UniProtKB-KW"/>
</dbReference>
<evidence type="ECO:0000256" key="4">
    <source>
        <dbReference type="ARBA" id="ARBA00022807"/>
    </source>
</evidence>
<feature type="domain" description="NlpC/P60" evidence="6">
    <location>
        <begin position="335"/>
        <end position="455"/>
    </location>
</feature>
<dbReference type="Pfam" id="PF04122">
    <property type="entry name" value="CW_binding_2"/>
    <property type="match status" value="3"/>
</dbReference>
<dbReference type="EMBL" id="CP038015">
    <property type="protein sequence ID" value="QBP41771.1"/>
    <property type="molecule type" value="Genomic_DNA"/>
</dbReference>
<accession>A0A4P6ZYZ5</accession>
<name>A0A4P6ZYZ5_9BACL</name>
<dbReference type="AlphaFoldDB" id="A0A4P6ZYZ5"/>
<dbReference type="PANTHER" id="PTHR30032:SF8">
    <property type="entry name" value="GERMINATION-SPECIFIC N-ACETYLMURAMOYL-L-ALANINE AMIDASE"/>
    <property type="match status" value="1"/>
</dbReference>
<keyword evidence="4" id="KW-0788">Thiol protease</keyword>
<keyword evidence="3" id="KW-0378">Hydrolase</keyword>
<evidence type="ECO:0000256" key="1">
    <source>
        <dbReference type="ARBA" id="ARBA00007074"/>
    </source>
</evidence>
<dbReference type="Proteomes" id="UP000294292">
    <property type="component" value="Chromosome"/>
</dbReference>
<gene>
    <name evidence="7" type="ORF">E2636_11705</name>
</gene>
<dbReference type="OrthoDB" id="363232at2"/>
<dbReference type="InterPro" id="IPR000064">
    <property type="entry name" value="NLP_P60_dom"/>
</dbReference>
<feature type="chain" id="PRO_5039584939" description="NlpC/P60 domain-containing protein" evidence="5">
    <location>
        <begin position="21"/>
        <end position="455"/>
    </location>
</feature>
<protein>
    <recommendedName>
        <fullName evidence="6">NlpC/P60 domain-containing protein</fullName>
    </recommendedName>
</protein>
<keyword evidence="2" id="KW-0645">Protease</keyword>
<keyword evidence="8" id="KW-1185">Reference proteome</keyword>